<dbReference type="SMART" id="SM00448">
    <property type="entry name" value="REC"/>
    <property type="match status" value="1"/>
</dbReference>
<evidence type="ECO:0000313" key="5">
    <source>
        <dbReference type="Proteomes" id="UP000076964"/>
    </source>
</evidence>
<feature type="modified residue" description="4-aspartylphosphate" evidence="2">
    <location>
        <position position="54"/>
    </location>
</feature>
<feature type="domain" description="Response regulatory" evidence="3">
    <location>
        <begin position="4"/>
        <end position="118"/>
    </location>
</feature>
<accession>A0A177E7I6</accession>
<protein>
    <recommendedName>
        <fullName evidence="3">Response regulatory domain-containing protein</fullName>
    </recommendedName>
</protein>
<dbReference type="GO" id="GO:0000160">
    <property type="term" value="P:phosphorelay signal transduction system"/>
    <property type="evidence" value="ECO:0007669"/>
    <property type="project" value="InterPro"/>
</dbReference>
<dbReference type="InterPro" id="IPR011006">
    <property type="entry name" value="CheY-like_superfamily"/>
</dbReference>
<dbReference type="AlphaFoldDB" id="A0A177E7I6"/>
<evidence type="ECO:0000256" key="2">
    <source>
        <dbReference type="PROSITE-ProRule" id="PRU00169"/>
    </source>
</evidence>
<gene>
    <name evidence="4" type="ORF">TH606_04555</name>
</gene>
<evidence type="ECO:0000256" key="1">
    <source>
        <dbReference type="ARBA" id="ARBA00022553"/>
    </source>
</evidence>
<dbReference type="Proteomes" id="UP000076964">
    <property type="component" value="Unassembled WGS sequence"/>
</dbReference>
<dbReference type="Pfam" id="PF00072">
    <property type="entry name" value="Response_reg"/>
    <property type="match status" value="1"/>
</dbReference>
<dbReference type="RefSeq" id="WP_068541689.1">
    <property type="nucleotide sequence ID" value="NZ_LSFI01000017.1"/>
</dbReference>
<sequence>MSRKILIIEDDDNLRTQLAEYLSLKGGYQVEEAEDGLKGLEKLKNEPFDLVITDITMPYISGIGIITILKRENPDIPVVAITGYGAEVENLAQEKEADAVLSKPIETEKMLKLLEGLISKGGKNGS</sequence>
<keyword evidence="5" id="KW-1185">Reference proteome</keyword>
<evidence type="ECO:0000259" key="3">
    <source>
        <dbReference type="PROSITE" id="PS50110"/>
    </source>
</evidence>
<dbReference type="InterPro" id="IPR050595">
    <property type="entry name" value="Bact_response_regulator"/>
</dbReference>
<comment type="caution">
    <text evidence="4">The sequence shown here is derived from an EMBL/GenBank/DDBJ whole genome shotgun (WGS) entry which is preliminary data.</text>
</comment>
<dbReference type="PANTHER" id="PTHR44591:SF23">
    <property type="entry name" value="CHEY SUBFAMILY"/>
    <property type="match status" value="1"/>
</dbReference>
<dbReference type="CDD" id="cd00156">
    <property type="entry name" value="REC"/>
    <property type="match status" value="1"/>
</dbReference>
<dbReference type="PROSITE" id="PS50110">
    <property type="entry name" value="RESPONSE_REGULATORY"/>
    <property type="match status" value="1"/>
</dbReference>
<dbReference type="Gene3D" id="3.40.50.2300">
    <property type="match status" value="1"/>
</dbReference>
<dbReference type="SUPFAM" id="SSF52172">
    <property type="entry name" value="CheY-like"/>
    <property type="match status" value="1"/>
</dbReference>
<reference evidence="4 5" key="1">
    <citation type="submission" date="2016-02" db="EMBL/GenBank/DDBJ databases">
        <title>Draft genome sequence of Thermodesulfatator sp. S606.</title>
        <authorList>
            <person name="Lai Q."/>
            <person name="Cao J."/>
            <person name="Dupont S."/>
            <person name="Shao Z."/>
            <person name="Jebbar M."/>
            <person name="Alain K."/>
        </authorList>
    </citation>
    <scope>NUCLEOTIDE SEQUENCE [LARGE SCALE GENOMIC DNA]</scope>
    <source>
        <strain evidence="4 5">S606</strain>
    </source>
</reference>
<organism evidence="4 5">
    <name type="scientific">Thermodesulfatator autotrophicus</name>
    <dbReference type="NCBI Taxonomy" id="1795632"/>
    <lineage>
        <taxon>Bacteria</taxon>
        <taxon>Pseudomonadati</taxon>
        <taxon>Thermodesulfobacteriota</taxon>
        <taxon>Thermodesulfobacteria</taxon>
        <taxon>Thermodesulfobacteriales</taxon>
        <taxon>Thermodesulfatatoraceae</taxon>
        <taxon>Thermodesulfatator</taxon>
    </lineage>
</organism>
<dbReference type="EMBL" id="LSFI01000017">
    <property type="protein sequence ID" value="OAG27907.1"/>
    <property type="molecule type" value="Genomic_DNA"/>
</dbReference>
<dbReference type="InterPro" id="IPR001789">
    <property type="entry name" value="Sig_transdc_resp-reg_receiver"/>
</dbReference>
<dbReference type="PANTHER" id="PTHR44591">
    <property type="entry name" value="STRESS RESPONSE REGULATOR PROTEIN 1"/>
    <property type="match status" value="1"/>
</dbReference>
<evidence type="ECO:0000313" key="4">
    <source>
        <dbReference type="EMBL" id="OAG27907.1"/>
    </source>
</evidence>
<proteinExistence type="predicted"/>
<dbReference type="STRING" id="1795632.TH606_04555"/>
<name>A0A177E7I6_9BACT</name>
<keyword evidence="1 2" id="KW-0597">Phosphoprotein</keyword>